<accession>A0ABW3XG17</accession>
<sequence>MAVTDASYGDATRLGEGGDDRAPRLGRRFKRPMALDELHP</sequence>
<comment type="caution">
    <text evidence="2">The sequence shown here is derived from an EMBL/GenBank/DDBJ whole genome shotgun (WGS) entry which is preliminary data.</text>
</comment>
<feature type="region of interest" description="Disordered" evidence="1">
    <location>
        <begin position="1"/>
        <end position="40"/>
    </location>
</feature>
<dbReference type="RefSeq" id="WP_381328540.1">
    <property type="nucleotide sequence ID" value="NZ_JBHTMM010000026.1"/>
</dbReference>
<dbReference type="Proteomes" id="UP001597058">
    <property type="component" value="Unassembled WGS sequence"/>
</dbReference>
<evidence type="ECO:0000313" key="3">
    <source>
        <dbReference type="Proteomes" id="UP001597058"/>
    </source>
</evidence>
<evidence type="ECO:0000256" key="1">
    <source>
        <dbReference type="SAM" id="MobiDB-lite"/>
    </source>
</evidence>
<organism evidence="2 3">
    <name type="scientific">Streptomyces kaempferi</name>
    <dbReference type="NCBI Taxonomy" id="333725"/>
    <lineage>
        <taxon>Bacteria</taxon>
        <taxon>Bacillati</taxon>
        <taxon>Actinomycetota</taxon>
        <taxon>Actinomycetes</taxon>
        <taxon>Kitasatosporales</taxon>
        <taxon>Streptomycetaceae</taxon>
        <taxon>Streptomyces</taxon>
    </lineage>
</organism>
<reference evidence="3" key="1">
    <citation type="journal article" date="2019" name="Int. J. Syst. Evol. Microbiol.">
        <title>The Global Catalogue of Microorganisms (GCM) 10K type strain sequencing project: providing services to taxonomists for standard genome sequencing and annotation.</title>
        <authorList>
            <consortium name="The Broad Institute Genomics Platform"/>
            <consortium name="The Broad Institute Genome Sequencing Center for Infectious Disease"/>
            <person name="Wu L."/>
            <person name="Ma J."/>
        </authorList>
    </citation>
    <scope>NUCLEOTIDE SEQUENCE [LARGE SCALE GENOMIC DNA]</scope>
    <source>
        <strain evidence="3">CGMCC 4.7020</strain>
    </source>
</reference>
<name>A0ABW3XG17_9ACTN</name>
<protein>
    <submittedName>
        <fullName evidence="2">Uncharacterized protein</fullName>
    </submittedName>
</protein>
<keyword evidence="3" id="KW-1185">Reference proteome</keyword>
<gene>
    <name evidence="2" type="ORF">ACFQ5X_21370</name>
</gene>
<evidence type="ECO:0000313" key="2">
    <source>
        <dbReference type="EMBL" id="MFD1308393.1"/>
    </source>
</evidence>
<dbReference type="EMBL" id="JBHTMM010000026">
    <property type="protein sequence ID" value="MFD1308393.1"/>
    <property type="molecule type" value="Genomic_DNA"/>
</dbReference>
<proteinExistence type="predicted"/>